<proteinExistence type="predicted"/>
<evidence type="ECO:0000313" key="2">
    <source>
        <dbReference type="Proteomes" id="UP001432109"/>
    </source>
</evidence>
<protein>
    <submittedName>
        <fullName evidence="1">Uncharacterized protein</fullName>
    </submittedName>
</protein>
<reference evidence="1" key="1">
    <citation type="submission" date="2023-12" db="EMBL/GenBank/DDBJ databases">
        <title>Isolation and Characterisation of Novel Lytic Bacteriophages for therapeutic applications in Prosthetic Joint Infections.</title>
        <authorList>
            <person name="Burton N."/>
            <person name="Melo L.D.R."/>
            <person name="Pearce B."/>
            <person name="Tadesse M.D."/>
            <person name="Vryonis E."/>
            <person name="Sagona A."/>
        </authorList>
    </citation>
    <scope>NUCLEOTIDE SEQUENCE</scope>
</reference>
<gene>
    <name evidence="1" type="ORF">CF5_0173</name>
</gene>
<organism evidence="1 2">
    <name type="scientific">Staphylococcus phage CF5</name>
    <dbReference type="NCBI Taxonomy" id="3113739"/>
    <lineage>
        <taxon>Viruses</taxon>
        <taxon>Duplodnaviria</taxon>
        <taxon>Heunggongvirae</taxon>
        <taxon>Uroviricota</taxon>
        <taxon>Caudoviricetes</taxon>
        <taxon>Herelleviridae</taxon>
        <taxon>Twortvirinae</taxon>
        <taxon>Silviavirus</taxon>
    </lineage>
</organism>
<sequence length="85" mass="10301">MNRNIKIAFDVYSDLIILFKDYHITMIRSADNSFRLDVATEDDELFYITIKNTRITFYNKKEKLNFFSTIKLFEYLVESWVLKND</sequence>
<dbReference type="Proteomes" id="UP001432109">
    <property type="component" value="Segment"/>
</dbReference>
<name>A0AAX4J7R5_9CAUD</name>
<accession>A0AAX4J7R5</accession>
<evidence type="ECO:0000313" key="1">
    <source>
        <dbReference type="EMBL" id="WRW34738.1"/>
    </source>
</evidence>
<dbReference type="EMBL" id="PP034390">
    <property type="protein sequence ID" value="WRW34738.1"/>
    <property type="molecule type" value="Genomic_DNA"/>
</dbReference>